<name>A0ABW0I6Z7_9BACT</name>
<dbReference type="Gene3D" id="3.50.30.50">
    <property type="entry name" value="Putative cyclase"/>
    <property type="match status" value="1"/>
</dbReference>
<keyword evidence="2" id="KW-1185">Reference proteome</keyword>
<dbReference type="EMBL" id="JBHSMA010000001">
    <property type="protein sequence ID" value="MFC5408395.1"/>
    <property type="molecule type" value="Genomic_DNA"/>
</dbReference>
<protein>
    <recommendedName>
        <fullName evidence="3">Cyclase family protein</fullName>
    </recommendedName>
</protein>
<accession>A0ABW0I6Z7</accession>
<proteinExistence type="predicted"/>
<evidence type="ECO:0000313" key="2">
    <source>
        <dbReference type="Proteomes" id="UP001596106"/>
    </source>
</evidence>
<dbReference type="SUPFAM" id="SSF102198">
    <property type="entry name" value="Putative cyclase"/>
    <property type="match status" value="1"/>
</dbReference>
<reference evidence="2" key="1">
    <citation type="journal article" date="2019" name="Int. J. Syst. Evol. Microbiol.">
        <title>The Global Catalogue of Microorganisms (GCM) 10K type strain sequencing project: providing services to taxonomists for standard genome sequencing and annotation.</title>
        <authorList>
            <consortium name="The Broad Institute Genomics Platform"/>
            <consortium name="The Broad Institute Genome Sequencing Center for Infectious Disease"/>
            <person name="Wu L."/>
            <person name="Ma J."/>
        </authorList>
    </citation>
    <scope>NUCLEOTIDE SEQUENCE [LARGE SCALE GENOMIC DNA]</scope>
    <source>
        <strain evidence="2">CCUG 55250</strain>
    </source>
</reference>
<dbReference type="InterPro" id="IPR037175">
    <property type="entry name" value="KFase_sf"/>
</dbReference>
<evidence type="ECO:0008006" key="3">
    <source>
        <dbReference type="Google" id="ProtNLM"/>
    </source>
</evidence>
<sequence>MHSVLLKNDILIVEHLCNLAQLPADGFLFTAAPPKFKGVGTFPVRAYAKLPVQD</sequence>
<dbReference type="Proteomes" id="UP001596106">
    <property type="component" value="Unassembled WGS sequence"/>
</dbReference>
<organism evidence="1 2">
    <name type="scientific">Larkinella bovis</name>
    <dbReference type="NCBI Taxonomy" id="683041"/>
    <lineage>
        <taxon>Bacteria</taxon>
        <taxon>Pseudomonadati</taxon>
        <taxon>Bacteroidota</taxon>
        <taxon>Cytophagia</taxon>
        <taxon>Cytophagales</taxon>
        <taxon>Spirosomataceae</taxon>
        <taxon>Larkinella</taxon>
    </lineage>
</organism>
<gene>
    <name evidence="1" type="ORF">ACFPMF_03690</name>
</gene>
<evidence type="ECO:0000313" key="1">
    <source>
        <dbReference type="EMBL" id="MFC5408395.1"/>
    </source>
</evidence>
<comment type="caution">
    <text evidence="1">The sequence shown here is derived from an EMBL/GenBank/DDBJ whole genome shotgun (WGS) entry which is preliminary data.</text>
</comment>